<gene>
    <name evidence="2" type="ORF">SLEP1_g8682</name>
</gene>
<dbReference type="AlphaFoldDB" id="A0AAV5I8J1"/>
<keyword evidence="1" id="KW-0472">Membrane</keyword>
<comment type="caution">
    <text evidence="2">The sequence shown here is derived from an EMBL/GenBank/DDBJ whole genome shotgun (WGS) entry which is preliminary data.</text>
</comment>
<reference evidence="2 3" key="1">
    <citation type="journal article" date="2021" name="Commun. Biol.">
        <title>The genome of Shorea leprosula (Dipterocarpaceae) highlights the ecological relevance of drought in aseasonal tropical rainforests.</title>
        <authorList>
            <person name="Ng K.K.S."/>
            <person name="Kobayashi M.J."/>
            <person name="Fawcett J.A."/>
            <person name="Hatakeyama M."/>
            <person name="Paape T."/>
            <person name="Ng C.H."/>
            <person name="Ang C.C."/>
            <person name="Tnah L.H."/>
            <person name="Lee C.T."/>
            <person name="Nishiyama T."/>
            <person name="Sese J."/>
            <person name="O'Brien M.J."/>
            <person name="Copetti D."/>
            <person name="Mohd Noor M.I."/>
            <person name="Ong R.C."/>
            <person name="Putra M."/>
            <person name="Sireger I.Z."/>
            <person name="Indrioko S."/>
            <person name="Kosugi Y."/>
            <person name="Izuno A."/>
            <person name="Isagi Y."/>
            <person name="Lee S.L."/>
            <person name="Shimizu K.K."/>
        </authorList>
    </citation>
    <scope>NUCLEOTIDE SEQUENCE [LARGE SCALE GENOMIC DNA]</scope>
    <source>
        <strain evidence="2">214</strain>
    </source>
</reference>
<dbReference type="Proteomes" id="UP001054252">
    <property type="component" value="Unassembled WGS sequence"/>
</dbReference>
<feature type="transmembrane region" description="Helical" evidence="1">
    <location>
        <begin position="248"/>
        <end position="263"/>
    </location>
</feature>
<keyword evidence="1" id="KW-1133">Transmembrane helix</keyword>
<sequence length="279" mass="31572">MTDSKDCATVRGPRDAAALVKKCKHLLWCIRKRVISGNAIISGQLPSESFLTLGKVHRGGQGMDVCLLRDRIGWIFRKMGFSLIELIKNFWVKLDNLITKPIQPNVHKLIIAILFSSFMVIGLVMWHNNRTQEENLRLVFAGIAPGVLLQMINFNKYIPEIRKWRCLRLKGPIIETVNAISGWFIAFGLSKVFHDAESMLNFVFAGLFFLMTLSIWDLLRPEIDLGLVSGLCSFLSIKAPILATRYERIPVGIVAISLLYVRFRRAKARKDDQSAGQSV</sequence>
<proteinExistence type="predicted"/>
<dbReference type="EMBL" id="BPVZ01000009">
    <property type="protein sequence ID" value="GKU95307.1"/>
    <property type="molecule type" value="Genomic_DNA"/>
</dbReference>
<evidence type="ECO:0000313" key="2">
    <source>
        <dbReference type="EMBL" id="GKU95307.1"/>
    </source>
</evidence>
<organism evidence="2 3">
    <name type="scientific">Rubroshorea leprosula</name>
    <dbReference type="NCBI Taxonomy" id="152421"/>
    <lineage>
        <taxon>Eukaryota</taxon>
        <taxon>Viridiplantae</taxon>
        <taxon>Streptophyta</taxon>
        <taxon>Embryophyta</taxon>
        <taxon>Tracheophyta</taxon>
        <taxon>Spermatophyta</taxon>
        <taxon>Magnoliopsida</taxon>
        <taxon>eudicotyledons</taxon>
        <taxon>Gunneridae</taxon>
        <taxon>Pentapetalae</taxon>
        <taxon>rosids</taxon>
        <taxon>malvids</taxon>
        <taxon>Malvales</taxon>
        <taxon>Dipterocarpaceae</taxon>
        <taxon>Rubroshorea</taxon>
    </lineage>
</organism>
<keyword evidence="3" id="KW-1185">Reference proteome</keyword>
<protein>
    <submittedName>
        <fullName evidence="2">Uncharacterized protein</fullName>
    </submittedName>
</protein>
<name>A0AAV5I8J1_9ROSI</name>
<feature type="transmembrane region" description="Helical" evidence="1">
    <location>
        <begin position="138"/>
        <end position="155"/>
    </location>
</feature>
<keyword evidence="1" id="KW-0812">Transmembrane</keyword>
<feature type="transmembrane region" description="Helical" evidence="1">
    <location>
        <begin position="199"/>
        <end position="218"/>
    </location>
</feature>
<feature type="transmembrane region" description="Helical" evidence="1">
    <location>
        <begin position="109"/>
        <end position="126"/>
    </location>
</feature>
<evidence type="ECO:0000313" key="3">
    <source>
        <dbReference type="Proteomes" id="UP001054252"/>
    </source>
</evidence>
<accession>A0AAV5I8J1</accession>
<evidence type="ECO:0000256" key="1">
    <source>
        <dbReference type="SAM" id="Phobius"/>
    </source>
</evidence>